<reference evidence="2" key="2">
    <citation type="submission" date="2025-08" db="UniProtKB">
        <authorList>
            <consortium name="RefSeq"/>
        </authorList>
    </citation>
    <scope>IDENTIFICATION</scope>
    <source>
        <tissue evidence="2">Leaf</tissue>
    </source>
</reference>
<sequence length="165" mass="19570">MWNKYCKKEPPTVVHFRGGSHVWRQMLNAREEVEHEIVWELKSGTTNIWHENWTGFGALYHVLPEDFPINEEHIRLNVHYEGSEGYWDKPYWMPTPSGKFSVSSAWQILRHRADPNQEFKLMWIKGTSKFHSFSELPSAGRRLINLDKSQSPNLRIRIAKRRTPD</sequence>
<keyword evidence="1" id="KW-1185">Reference proteome</keyword>
<evidence type="ECO:0000313" key="1">
    <source>
        <dbReference type="Proteomes" id="UP000790787"/>
    </source>
</evidence>
<organism evidence="1 2">
    <name type="scientific">Nicotiana tabacum</name>
    <name type="common">Common tobacco</name>
    <dbReference type="NCBI Taxonomy" id="4097"/>
    <lineage>
        <taxon>Eukaryota</taxon>
        <taxon>Viridiplantae</taxon>
        <taxon>Streptophyta</taxon>
        <taxon>Embryophyta</taxon>
        <taxon>Tracheophyta</taxon>
        <taxon>Spermatophyta</taxon>
        <taxon>Magnoliopsida</taxon>
        <taxon>eudicotyledons</taxon>
        <taxon>Gunneridae</taxon>
        <taxon>Pentapetalae</taxon>
        <taxon>asterids</taxon>
        <taxon>lamiids</taxon>
        <taxon>Solanales</taxon>
        <taxon>Solanaceae</taxon>
        <taxon>Nicotianoideae</taxon>
        <taxon>Nicotianeae</taxon>
        <taxon>Nicotiana</taxon>
    </lineage>
</organism>
<evidence type="ECO:0000313" key="2">
    <source>
        <dbReference type="RefSeq" id="XP_075084899.1"/>
    </source>
</evidence>
<dbReference type="Proteomes" id="UP000790787">
    <property type="component" value="Chromosome 13"/>
</dbReference>
<dbReference type="RefSeq" id="XP_075084899.1">
    <property type="nucleotide sequence ID" value="XM_075228798.1"/>
</dbReference>
<proteinExistence type="predicted"/>
<protein>
    <submittedName>
        <fullName evidence="2">Uncharacterized protein LOC142168137</fullName>
    </submittedName>
</protein>
<accession>A0AC58SIV0</accession>
<gene>
    <name evidence="2" type="primary">LOC142168137</name>
</gene>
<reference evidence="1" key="1">
    <citation type="journal article" date="2014" name="Nat. Commun.">
        <title>The tobacco genome sequence and its comparison with those of tomato and potato.</title>
        <authorList>
            <person name="Sierro N."/>
            <person name="Battey J.N."/>
            <person name="Ouadi S."/>
            <person name="Bakaher N."/>
            <person name="Bovet L."/>
            <person name="Willig A."/>
            <person name="Goepfert S."/>
            <person name="Peitsch M.C."/>
            <person name="Ivanov N.V."/>
        </authorList>
    </citation>
    <scope>NUCLEOTIDE SEQUENCE [LARGE SCALE GENOMIC DNA]</scope>
</reference>
<name>A0AC58SIV0_TOBAC</name>